<evidence type="ECO:0000313" key="3">
    <source>
        <dbReference type="Proteomes" id="UP000646365"/>
    </source>
</evidence>
<reference evidence="2" key="1">
    <citation type="journal article" date="2014" name="Int. J. Syst. Evol. Microbiol.">
        <title>Complete genome sequence of Corynebacterium casei LMG S-19264T (=DSM 44701T), isolated from a smear-ripened cheese.</title>
        <authorList>
            <consortium name="US DOE Joint Genome Institute (JGI-PGF)"/>
            <person name="Walter F."/>
            <person name="Albersmeier A."/>
            <person name="Kalinowski J."/>
            <person name="Ruckert C."/>
        </authorList>
    </citation>
    <scope>NUCLEOTIDE SEQUENCE</scope>
    <source>
        <strain evidence="2">CGMCC 1.15725</strain>
    </source>
</reference>
<gene>
    <name evidence="2" type="ORF">GCM10011611_06630</name>
</gene>
<feature type="transmembrane region" description="Helical" evidence="1">
    <location>
        <begin position="38"/>
        <end position="63"/>
    </location>
</feature>
<dbReference type="AlphaFoldDB" id="A0A8J2YQ99"/>
<dbReference type="GO" id="GO:0005886">
    <property type="term" value="C:plasma membrane"/>
    <property type="evidence" value="ECO:0007669"/>
    <property type="project" value="TreeGrafter"/>
</dbReference>
<dbReference type="GO" id="GO:0019645">
    <property type="term" value="P:anaerobic electron transport chain"/>
    <property type="evidence" value="ECO:0007669"/>
    <property type="project" value="InterPro"/>
</dbReference>
<feature type="transmembrane region" description="Helical" evidence="1">
    <location>
        <begin position="84"/>
        <end position="104"/>
    </location>
</feature>
<organism evidence="2 3">
    <name type="scientific">Aliidongia dinghuensis</name>
    <dbReference type="NCBI Taxonomy" id="1867774"/>
    <lineage>
        <taxon>Bacteria</taxon>
        <taxon>Pseudomonadati</taxon>
        <taxon>Pseudomonadota</taxon>
        <taxon>Alphaproteobacteria</taxon>
        <taxon>Rhodospirillales</taxon>
        <taxon>Dongiaceae</taxon>
        <taxon>Aliidongia</taxon>
    </lineage>
</organism>
<feature type="transmembrane region" description="Helical" evidence="1">
    <location>
        <begin position="277"/>
        <end position="297"/>
    </location>
</feature>
<evidence type="ECO:0000256" key="1">
    <source>
        <dbReference type="SAM" id="Phobius"/>
    </source>
</evidence>
<reference evidence="2" key="2">
    <citation type="submission" date="2020-09" db="EMBL/GenBank/DDBJ databases">
        <authorList>
            <person name="Sun Q."/>
            <person name="Zhou Y."/>
        </authorList>
    </citation>
    <scope>NUCLEOTIDE SEQUENCE</scope>
    <source>
        <strain evidence="2">CGMCC 1.15725</strain>
    </source>
</reference>
<dbReference type="GO" id="GO:0009389">
    <property type="term" value="F:dimethyl sulfoxide reductase activity"/>
    <property type="evidence" value="ECO:0007669"/>
    <property type="project" value="TreeGrafter"/>
</dbReference>
<proteinExistence type="predicted"/>
<feature type="transmembrane region" description="Helical" evidence="1">
    <location>
        <begin position="7"/>
        <end position="32"/>
    </location>
</feature>
<dbReference type="GO" id="GO:0009390">
    <property type="term" value="C:dimethyl sulfoxide reductase complex"/>
    <property type="evidence" value="ECO:0007669"/>
    <property type="project" value="TreeGrafter"/>
</dbReference>
<keyword evidence="1" id="KW-0472">Membrane</keyword>
<feature type="transmembrane region" description="Helical" evidence="1">
    <location>
        <begin position="145"/>
        <end position="163"/>
    </location>
</feature>
<dbReference type="InterPro" id="IPR007059">
    <property type="entry name" value="DmsC"/>
</dbReference>
<feature type="transmembrane region" description="Helical" evidence="1">
    <location>
        <begin position="252"/>
        <end position="271"/>
    </location>
</feature>
<sequence>MHPALSVIVFTVASGIGYGMLMLLAVLLPAGAMPTDRLFGAVALGLALAAIGGGLLSSTAHLGRPERAWRAFSQWRSSWLSREGVLAVASLAMLLALILVWPILQAPDDCIAATGALTGLLSAMTVVATAMIYRSLKPVARWHNRWTVPCYVAIAIASGTLWLEAAGAATGRAGLLPPGVAAALVLLAAVVKALYWHHTDRAPAPATMESATGLGAFGHVRPLDPPHTAENYVMKEMGFRIARKHAAKLRRIAGGLAVAAPLLLMGLGWILPVLRPAAALLAAPVATVGVLVERWLFFAEAKHLAMLYYRADDAA</sequence>
<name>A0A8J2YQ99_9PROT</name>
<keyword evidence="1" id="KW-0812">Transmembrane</keyword>
<comment type="caution">
    <text evidence="2">The sequence shown here is derived from an EMBL/GenBank/DDBJ whole genome shotgun (WGS) entry which is preliminary data.</text>
</comment>
<feature type="transmembrane region" description="Helical" evidence="1">
    <location>
        <begin position="110"/>
        <end position="133"/>
    </location>
</feature>
<keyword evidence="3" id="KW-1185">Reference proteome</keyword>
<dbReference type="Pfam" id="PF04976">
    <property type="entry name" value="DmsC"/>
    <property type="match status" value="1"/>
</dbReference>
<accession>A0A8J2YQ99</accession>
<keyword evidence="1" id="KW-1133">Transmembrane helix</keyword>
<feature type="transmembrane region" description="Helical" evidence="1">
    <location>
        <begin position="175"/>
        <end position="195"/>
    </location>
</feature>
<dbReference type="PANTHER" id="PTHR38095:SF1">
    <property type="entry name" value="ANAEROBIC DIMETHYL SULFOXIDE REDUCTASE CHAIN YNFH"/>
    <property type="match status" value="1"/>
</dbReference>
<dbReference type="EMBL" id="BMJQ01000001">
    <property type="protein sequence ID" value="GGF03848.1"/>
    <property type="molecule type" value="Genomic_DNA"/>
</dbReference>
<dbReference type="RefSeq" id="WP_189042377.1">
    <property type="nucleotide sequence ID" value="NZ_BMJQ01000001.1"/>
</dbReference>
<protein>
    <submittedName>
        <fullName evidence="2">DMSO reductase</fullName>
    </submittedName>
</protein>
<dbReference type="Proteomes" id="UP000646365">
    <property type="component" value="Unassembled WGS sequence"/>
</dbReference>
<dbReference type="PANTHER" id="PTHR38095">
    <property type="entry name" value="ANAEROBIC DIMETHYL SULFOXIDE REDUCTASE CHAIN YNFH"/>
    <property type="match status" value="1"/>
</dbReference>
<evidence type="ECO:0000313" key="2">
    <source>
        <dbReference type="EMBL" id="GGF03848.1"/>
    </source>
</evidence>